<evidence type="ECO:0000313" key="2">
    <source>
        <dbReference type="Proteomes" id="UP000247409"/>
    </source>
</evidence>
<dbReference type="AlphaFoldDB" id="A0A2V3IQI4"/>
<sequence>MRIEVSILGMPAPAENFTHMPRTWLIWISPQFRAEFRFLCKRDILYWDVPRWEQRARSQLGYLVPYQMLEIDQVRFRSPVRRYTPILRQWHKIESLRGCAVELLPALTDVGSALTNDPFSGYWIVVYTKVIAKVALYVLWDVYDTYLLWYMSLTARRYARELDLSLILG</sequence>
<organism evidence="1 2">
    <name type="scientific">Gracilariopsis chorda</name>
    <dbReference type="NCBI Taxonomy" id="448386"/>
    <lineage>
        <taxon>Eukaryota</taxon>
        <taxon>Rhodophyta</taxon>
        <taxon>Florideophyceae</taxon>
        <taxon>Rhodymeniophycidae</taxon>
        <taxon>Gracilariales</taxon>
        <taxon>Gracilariaceae</taxon>
        <taxon>Gracilariopsis</taxon>
    </lineage>
</organism>
<protein>
    <submittedName>
        <fullName evidence="1">Uncharacterized protein</fullName>
    </submittedName>
</protein>
<comment type="caution">
    <text evidence="1">The sequence shown here is derived from an EMBL/GenBank/DDBJ whole genome shotgun (WGS) entry which is preliminary data.</text>
</comment>
<dbReference type="EMBL" id="NBIV01000094">
    <property type="protein sequence ID" value="PXF44339.1"/>
    <property type="molecule type" value="Genomic_DNA"/>
</dbReference>
<keyword evidence="2" id="KW-1185">Reference proteome</keyword>
<accession>A0A2V3IQI4</accession>
<evidence type="ECO:0000313" key="1">
    <source>
        <dbReference type="EMBL" id="PXF44339.1"/>
    </source>
</evidence>
<name>A0A2V3IQI4_9FLOR</name>
<gene>
    <name evidence="1" type="ORF">BWQ96_05903</name>
</gene>
<reference evidence="1 2" key="1">
    <citation type="journal article" date="2018" name="Mol. Biol. Evol.">
        <title>Analysis of the draft genome of the red seaweed Gracilariopsis chorda provides insights into genome size evolution in Rhodophyta.</title>
        <authorList>
            <person name="Lee J."/>
            <person name="Yang E.C."/>
            <person name="Graf L."/>
            <person name="Yang J.H."/>
            <person name="Qiu H."/>
            <person name="Zel Zion U."/>
            <person name="Chan C.X."/>
            <person name="Stephens T.G."/>
            <person name="Weber A.P.M."/>
            <person name="Boo G.H."/>
            <person name="Boo S.M."/>
            <person name="Kim K.M."/>
            <person name="Shin Y."/>
            <person name="Jung M."/>
            <person name="Lee S.J."/>
            <person name="Yim H.S."/>
            <person name="Lee J.H."/>
            <person name="Bhattacharya D."/>
            <person name="Yoon H.S."/>
        </authorList>
    </citation>
    <scope>NUCLEOTIDE SEQUENCE [LARGE SCALE GENOMIC DNA]</scope>
    <source>
        <strain evidence="1 2">SKKU-2015</strain>
        <tissue evidence="1">Whole body</tissue>
    </source>
</reference>
<dbReference type="Proteomes" id="UP000247409">
    <property type="component" value="Unassembled WGS sequence"/>
</dbReference>
<proteinExistence type="predicted"/>